<dbReference type="InterPro" id="IPR000659">
    <property type="entry name" value="Pyridox_Oxase"/>
</dbReference>
<evidence type="ECO:0000259" key="8">
    <source>
        <dbReference type="Pfam" id="PF10590"/>
    </source>
</evidence>
<feature type="binding site" evidence="6">
    <location>
        <position position="176"/>
    </location>
    <ligand>
        <name>FMN</name>
        <dbReference type="ChEBI" id="CHEBI:58210"/>
    </ligand>
</feature>
<dbReference type="Pfam" id="PF10590">
    <property type="entry name" value="PNP_phzG_C"/>
    <property type="match status" value="1"/>
</dbReference>
<reference evidence="9 10" key="1">
    <citation type="journal article" date="2018" name="Sci. Rep.">
        <title>A novel species of the marine cyanobacterium Acaryochloris with a unique pigment content and lifestyle.</title>
        <authorList>
            <person name="Partensky F."/>
            <person name="Six C."/>
            <person name="Ratin M."/>
            <person name="Garczarek L."/>
            <person name="Vaulot D."/>
            <person name="Probert I."/>
            <person name="Calteau A."/>
            <person name="Gourvil P."/>
            <person name="Marie D."/>
            <person name="Grebert T."/>
            <person name="Bouchier C."/>
            <person name="Le Panse S."/>
            <person name="Gachenot M."/>
            <person name="Rodriguez F."/>
            <person name="Garrido J.L."/>
        </authorList>
    </citation>
    <scope>NUCLEOTIDE SEQUENCE [LARGE SCALE GENOMIC DNA]</scope>
    <source>
        <strain evidence="9 10">RCC1774</strain>
    </source>
</reference>
<evidence type="ECO:0000256" key="1">
    <source>
        <dbReference type="ARBA" id="ARBA00007301"/>
    </source>
</evidence>
<dbReference type="OrthoDB" id="9780392at2"/>
<dbReference type="GO" id="GO:0004733">
    <property type="term" value="F:pyridoxamine phosphate oxidase activity"/>
    <property type="evidence" value="ECO:0007669"/>
    <property type="project" value="UniProtKB-UniRule"/>
</dbReference>
<comment type="cofactor">
    <cofactor evidence="6">
        <name>FMN</name>
        <dbReference type="ChEBI" id="CHEBI:58210"/>
    </cofactor>
    <text evidence="6">Binds 1 FMN per subunit.</text>
</comment>
<protein>
    <recommendedName>
        <fullName evidence="5">Pyridoxamine 5'-phosphate oxidase</fullName>
        <ecNumber evidence="5">1.4.3.5</ecNumber>
    </recommendedName>
</protein>
<dbReference type="Gene3D" id="2.30.110.10">
    <property type="entry name" value="Electron Transport, Fmn-binding Protein, Chain A"/>
    <property type="match status" value="1"/>
</dbReference>
<dbReference type="NCBIfam" id="NF004231">
    <property type="entry name" value="PRK05679.1"/>
    <property type="match status" value="1"/>
</dbReference>
<evidence type="ECO:0000256" key="4">
    <source>
        <dbReference type="ARBA" id="ARBA00023002"/>
    </source>
</evidence>
<dbReference type="PANTHER" id="PTHR10851:SF0">
    <property type="entry name" value="PYRIDOXINE-5'-PHOSPHATE OXIDASE"/>
    <property type="match status" value="1"/>
</dbReference>
<dbReference type="PANTHER" id="PTHR10851">
    <property type="entry name" value="PYRIDOXINE-5-PHOSPHATE OXIDASE"/>
    <property type="match status" value="1"/>
</dbReference>
<feature type="binding site" evidence="6">
    <location>
        <begin position="121"/>
        <end position="122"/>
    </location>
    <ligand>
        <name>FMN</name>
        <dbReference type="ChEBI" id="CHEBI:58210"/>
    </ligand>
</feature>
<organism evidence="9 10">
    <name type="scientific">Acaryochloris thomasi RCC1774</name>
    <dbReference type="NCBI Taxonomy" id="1764569"/>
    <lineage>
        <taxon>Bacteria</taxon>
        <taxon>Bacillati</taxon>
        <taxon>Cyanobacteriota</taxon>
        <taxon>Cyanophyceae</taxon>
        <taxon>Acaryochloridales</taxon>
        <taxon>Acaryochloridaceae</taxon>
        <taxon>Acaryochloris</taxon>
        <taxon>Acaryochloris thomasi</taxon>
    </lineage>
</organism>
<dbReference type="InterPro" id="IPR012349">
    <property type="entry name" value="Split_barrel_FMN-bd"/>
</dbReference>
<dbReference type="GO" id="GO:0010181">
    <property type="term" value="F:FMN binding"/>
    <property type="evidence" value="ECO:0007669"/>
    <property type="project" value="UniProtKB-UniRule"/>
</dbReference>
<dbReference type="PIRSF" id="PIRSF000190">
    <property type="entry name" value="Pyd_amn-ph_oxd"/>
    <property type="match status" value="1"/>
</dbReference>
<gene>
    <name evidence="9" type="primary">pdxH_1</name>
    <name evidence="9" type="ORF">C1752_04329</name>
</gene>
<dbReference type="AlphaFoldDB" id="A0A2W1JM42"/>
<dbReference type="Pfam" id="PF01243">
    <property type="entry name" value="PNPOx_N"/>
    <property type="match status" value="1"/>
</dbReference>
<comment type="caution">
    <text evidence="9">The sequence shown here is derived from an EMBL/GenBank/DDBJ whole genome shotgun (WGS) entry which is preliminary data.</text>
</comment>
<feature type="binding site" evidence="6">
    <location>
        <begin position="42"/>
        <end position="47"/>
    </location>
    <ligand>
        <name>FMN</name>
        <dbReference type="ChEBI" id="CHEBI:58210"/>
    </ligand>
</feature>
<name>A0A2W1JM42_9CYAN</name>
<sequence>MKPNAIDVFRDWFALALKDSPLQHPKAMCLSTVNEDAIPEARFVALKKVSDEGFVFCSSLESPKALSIATHSNVALTFWWDHIERQVRIRGQASQISDADAEYYFHERRRDAQLTTLASQQSTPLSSQAELEESLRVIKKRYEGHQIPRPHTWGGYCVKPEKIEFLEFQKNRLHIRTLYIFSRGKWSKFLLQP</sequence>
<feature type="domain" description="Pyridoxine 5'-phosphate oxidase dimerisation C-terminal" evidence="8">
    <location>
        <begin position="153"/>
        <end position="193"/>
    </location>
</feature>
<keyword evidence="4 9" id="KW-0560">Oxidoreductase</keyword>
<dbReference type="NCBIfam" id="TIGR00558">
    <property type="entry name" value="pdxH"/>
    <property type="match status" value="1"/>
</dbReference>
<evidence type="ECO:0000256" key="6">
    <source>
        <dbReference type="PIRSR" id="PIRSR000190-2"/>
    </source>
</evidence>
<feature type="domain" description="Pyridoxamine 5'-phosphate oxidase N-terminal" evidence="7">
    <location>
        <begin position="22"/>
        <end position="130"/>
    </location>
</feature>
<comment type="similarity">
    <text evidence="1">Belongs to the pyridoxamine 5'-phosphate oxidase family.</text>
</comment>
<keyword evidence="10" id="KW-1185">Reference proteome</keyword>
<evidence type="ECO:0000313" key="9">
    <source>
        <dbReference type="EMBL" id="PZD71952.1"/>
    </source>
</evidence>
<evidence type="ECO:0000259" key="7">
    <source>
        <dbReference type="Pfam" id="PF01243"/>
    </source>
</evidence>
<accession>A0A2W1JM42</accession>
<evidence type="ECO:0000256" key="2">
    <source>
        <dbReference type="ARBA" id="ARBA00022630"/>
    </source>
</evidence>
<dbReference type="InterPro" id="IPR019576">
    <property type="entry name" value="Pyridoxamine_oxidase_dimer_C"/>
</dbReference>
<dbReference type="InterPro" id="IPR011576">
    <property type="entry name" value="Pyridox_Oxase_N"/>
</dbReference>
<dbReference type="EC" id="1.4.3.5" evidence="5"/>
<feature type="binding site" evidence="6">
    <location>
        <position position="86"/>
    </location>
    <ligand>
        <name>FMN</name>
        <dbReference type="ChEBI" id="CHEBI:58210"/>
    </ligand>
</feature>
<evidence type="ECO:0000256" key="3">
    <source>
        <dbReference type="ARBA" id="ARBA00022643"/>
    </source>
</evidence>
<feature type="binding site" evidence="6">
    <location>
        <position position="64"/>
    </location>
    <ligand>
        <name>FMN</name>
        <dbReference type="ChEBI" id="CHEBI:58210"/>
    </ligand>
</feature>
<dbReference type="SUPFAM" id="SSF50475">
    <property type="entry name" value="FMN-binding split barrel"/>
    <property type="match status" value="1"/>
</dbReference>
<keyword evidence="3 6" id="KW-0288">FMN</keyword>
<keyword evidence="2" id="KW-0285">Flavoprotein</keyword>
<dbReference type="EMBL" id="PQWO01000013">
    <property type="protein sequence ID" value="PZD71952.1"/>
    <property type="molecule type" value="Genomic_DNA"/>
</dbReference>
<evidence type="ECO:0000313" key="10">
    <source>
        <dbReference type="Proteomes" id="UP000248857"/>
    </source>
</evidence>
<proteinExistence type="inferred from homology"/>
<evidence type="ECO:0000256" key="5">
    <source>
        <dbReference type="NCBIfam" id="TIGR00558"/>
    </source>
</evidence>
<dbReference type="Proteomes" id="UP000248857">
    <property type="component" value="Unassembled WGS sequence"/>
</dbReference>
<dbReference type="GO" id="GO:0008615">
    <property type="term" value="P:pyridoxine biosynthetic process"/>
    <property type="evidence" value="ECO:0007669"/>
    <property type="project" value="UniProtKB-UniRule"/>
</dbReference>